<evidence type="ECO:0000313" key="2">
    <source>
        <dbReference type="Proteomes" id="UP000189933"/>
    </source>
</evidence>
<accession>A0A1T4R1K0</accession>
<organism evidence="1 2">
    <name type="scientific">Carboxydocella sporoproducens DSM 16521</name>
    <dbReference type="NCBI Taxonomy" id="1121270"/>
    <lineage>
        <taxon>Bacteria</taxon>
        <taxon>Bacillati</taxon>
        <taxon>Bacillota</taxon>
        <taxon>Clostridia</taxon>
        <taxon>Eubacteriales</taxon>
        <taxon>Clostridiales Family XVI. Incertae Sedis</taxon>
        <taxon>Carboxydocella</taxon>
    </lineage>
</organism>
<dbReference type="EMBL" id="FUXM01000024">
    <property type="protein sequence ID" value="SKA09860.1"/>
    <property type="molecule type" value="Genomic_DNA"/>
</dbReference>
<reference evidence="2" key="1">
    <citation type="submission" date="2017-02" db="EMBL/GenBank/DDBJ databases">
        <authorList>
            <person name="Varghese N."/>
            <person name="Submissions S."/>
        </authorList>
    </citation>
    <scope>NUCLEOTIDE SEQUENCE [LARGE SCALE GENOMIC DNA]</scope>
    <source>
        <strain evidence="2">DSM 16521</strain>
    </source>
</reference>
<protein>
    <submittedName>
        <fullName evidence="1">Uncharacterized protein</fullName>
    </submittedName>
</protein>
<sequence length="104" mass="11629">MSNAFVCGAAAIATSIILTTSHSSIEYNKFNCVHKFVKDGIIKKTSASRSVQLPYEVQTWRELRCAKIKAIQGKYAFVPTSSEEFIRSKWEEIEKEGDTDGGCF</sequence>
<name>A0A1T4R1K0_9FIRM</name>
<dbReference type="RefSeq" id="WP_078665922.1">
    <property type="nucleotide sequence ID" value="NZ_FUXM01000024.1"/>
</dbReference>
<dbReference type="Proteomes" id="UP000189933">
    <property type="component" value="Unassembled WGS sequence"/>
</dbReference>
<evidence type="ECO:0000313" key="1">
    <source>
        <dbReference type="EMBL" id="SKA09860.1"/>
    </source>
</evidence>
<dbReference type="AlphaFoldDB" id="A0A1T4R1K0"/>
<keyword evidence="2" id="KW-1185">Reference proteome</keyword>
<proteinExistence type="predicted"/>
<gene>
    <name evidence="1" type="ORF">SAMN02745885_01887</name>
</gene>